<proteinExistence type="inferred from homology"/>
<keyword evidence="14 20" id="KW-0472">Membrane</keyword>
<dbReference type="RefSeq" id="XP_030761402.1">
    <property type="nucleotide sequence ID" value="XM_030905542.1"/>
</dbReference>
<dbReference type="InterPro" id="IPR036349">
    <property type="entry name" value="Integrin_bsu_tail_dom_sf"/>
</dbReference>
<evidence type="ECO:0000256" key="12">
    <source>
        <dbReference type="ARBA" id="ARBA00022989"/>
    </source>
</evidence>
<dbReference type="Pfam" id="PF18372">
    <property type="entry name" value="I-EGF_1"/>
    <property type="match status" value="1"/>
</dbReference>
<evidence type="ECO:0000256" key="1">
    <source>
        <dbReference type="ARBA" id="ARBA00004251"/>
    </source>
</evidence>
<keyword evidence="11 18" id="KW-0130">Cell adhesion</keyword>
<evidence type="ECO:0000259" key="23">
    <source>
        <dbReference type="SMART" id="SM01241"/>
    </source>
</evidence>
<keyword evidence="12 20" id="KW-1133">Transmembrane helix</keyword>
<dbReference type="InterPro" id="IPR036465">
    <property type="entry name" value="vWFA_dom_sf"/>
</dbReference>
<dbReference type="InterPro" id="IPR057073">
    <property type="entry name" value="EGF_integrin_2"/>
</dbReference>
<evidence type="ECO:0000256" key="15">
    <source>
        <dbReference type="ARBA" id="ARBA00023157"/>
    </source>
</evidence>
<evidence type="ECO:0000256" key="7">
    <source>
        <dbReference type="ARBA" id="ARBA00022729"/>
    </source>
</evidence>
<feature type="signal peptide" evidence="21">
    <location>
        <begin position="1"/>
        <end position="25"/>
    </location>
</feature>
<evidence type="ECO:0000256" key="16">
    <source>
        <dbReference type="ARBA" id="ARBA00023180"/>
    </source>
</evidence>
<feature type="transmembrane region" description="Helical" evidence="20">
    <location>
        <begin position="711"/>
        <end position="733"/>
    </location>
</feature>
<dbReference type="SUPFAM" id="SSF53300">
    <property type="entry name" value="vWA-like"/>
    <property type="match status" value="1"/>
</dbReference>
<feature type="disulfide bond" evidence="17">
    <location>
        <begin position="474"/>
        <end position="483"/>
    </location>
</feature>
<dbReference type="GO" id="GO:0033627">
    <property type="term" value="P:cell adhesion mediated by integrin"/>
    <property type="evidence" value="ECO:0007669"/>
    <property type="project" value="TreeGrafter"/>
</dbReference>
<dbReference type="PIRSF" id="PIRSF002512">
    <property type="entry name" value="Integrin_B"/>
    <property type="match status" value="1"/>
</dbReference>
<dbReference type="GO" id="GO:0008305">
    <property type="term" value="C:integrin complex"/>
    <property type="evidence" value="ECO:0007669"/>
    <property type="project" value="TreeGrafter"/>
</dbReference>
<dbReference type="InterPro" id="IPR014836">
    <property type="entry name" value="Integrin_bsu_cyt_dom"/>
</dbReference>
<feature type="disulfide bond" evidence="17">
    <location>
        <begin position="553"/>
        <end position="558"/>
    </location>
</feature>
<protein>
    <recommendedName>
        <fullName evidence="18">Integrin beta</fullName>
    </recommendedName>
</protein>
<evidence type="ECO:0000256" key="4">
    <source>
        <dbReference type="ARBA" id="ARBA00022536"/>
    </source>
</evidence>
<dbReference type="GO" id="GO:0007157">
    <property type="term" value="P:heterophilic cell-cell adhesion via plasma membrane cell adhesion molecules"/>
    <property type="evidence" value="ECO:0007669"/>
    <property type="project" value="UniProtKB-ARBA"/>
</dbReference>
<dbReference type="Pfam" id="PF08725">
    <property type="entry name" value="Integrin_b_cyt"/>
    <property type="match status" value="1"/>
</dbReference>
<evidence type="ECO:0000256" key="13">
    <source>
        <dbReference type="ARBA" id="ARBA00023037"/>
    </source>
</evidence>
<keyword evidence="16" id="KW-0325">Glycoprotein</keyword>
<dbReference type="InterPro" id="IPR057243">
    <property type="entry name" value="Integrin_I-EGF_CS"/>
</dbReference>
<feature type="disulfide bond" evidence="17">
    <location>
        <begin position="593"/>
        <end position="598"/>
    </location>
</feature>
<evidence type="ECO:0000259" key="22">
    <source>
        <dbReference type="SMART" id="SM00187"/>
    </source>
</evidence>
<evidence type="ECO:0000256" key="6">
    <source>
        <dbReference type="ARBA" id="ARBA00022723"/>
    </source>
</evidence>
<dbReference type="GO" id="GO:0046872">
    <property type="term" value="F:metal ion binding"/>
    <property type="evidence" value="ECO:0007669"/>
    <property type="project" value="UniProtKB-KW"/>
</dbReference>
<keyword evidence="4" id="KW-0245">EGF-like domain</keyword>
<evidence type="ECO:0000313" key="25">
    <source>
        <dbReference type="Proteomes" id="UP000504635"/>
    </source>
</evidence>
<reference evidence="26" key="1">
    <citation type="submission" date="2025-08" db="UniProtKB">
        <authorList>
            <consortium name="RefSeq"/>
        </authorList>
    </citation>
    <scope>IDENTIFICATION</scope>
    <source>
        <tissue evidence="26">Gonads</tissue>
    </source>
</reference>
<organism evidence="25 26">
    <name type="scientific">Sitophilus oryzae</name>
    <name type="common">Rice weevil</name>
    <name type="synonym">Curculio oryzae</name>
    <dbReference type="NCBI Taxonomy" id="7048"/>
    <lineage>
        <taxon>Eukaryota</taxon>
        <taxon>Metazoa</taxon>
        <taxon>Ecdysozoa</taxon>
        <taxon>Arthropoda</taxon>
        <taxon>Hexapoda</taxon>
        <taxon>Insecta</taxon>
        <taxon>Pterygota</taxon>
        <taxon>Neoptera</taxon>
        <taxon>Endopterygota</taxon>
        <taxon>Coleoptera</taxon>
        <taxon>Polyphaga</taxon>
        <taxon>Cucujiformia</taxon>
        <taxon>Curculionidae</taxon>
        <taxon>Dryophthorinae</taxon>
        <taxon>Sitophilus</taxon>
    </lineage>
</organism>
<sequence>MDCFDSCVKCLVLFLVLTNIESSLSQNCQSKQTCGQCIQELGCFWCGQPVNGSYCLSTVQDSLCRSREKENPRSSFQILKNGELSESQQIRPQRARLSLRKNEKYEIKLQYQQSVNYPIDLYYVMDLSFSMLSSKERVGTLGQTIANEMRKKSNNFKIGFGSFVDKLSLPYVNTNPSALKNPCSNNYQCESPYSFKNHLPMTDDPRQFSDVVTKTRISGNMDTPESGFDALMQAMVCDNIGWRLEARHLLIMSTDAVSHIAGDGKLGGIIEPNDAQCHLERDAKDNTDTYTKDLVYDYPSVSHINYIARKNNINIIFAIITKNATILENHYRGISAAIDGSKLAILTENSNNIVNMVSRIYDEIQSAVKITSNANKDVSVRFSSSCPGFINGSESGYCNVTLGHTIDFTVTIEPLECNPYDNNKRIIEIKPEGLKDSLTIELEVFCDCDCAKSKELSATTCSSQGDFECGICICHDGWFGENCKCGRMADGSEDVASCIKPDGTNKICSGQGKCICGNCKCKSRQNENEHIYGKYCDCDDFSCPLKCSGKGKCDCGKCICEKGWTGLGCDCSTETSQCIEPGTKEICSGHGDCVCGQCQCREGTERRSGAFCEDCTSCSAQRCDEFRPCIEHLILDEKNNTFNNNFNISEKCGNLDIQLVDALEETLPEGAKRCRNLVDGDCTINFMYSYDDQTIMLTAEKKKSCPEPPNILGLIIGIVGSIILAGIVSLIIWKLVTTIHDKNEYAKFEKERENMKWSRHENPLYKPGTSTFTNPQYGRNSQRQSVKYTKEGDQLKMDKEPKETETDDHMDSK</sequence>
<dbReference type="Gene3D" id="2.10.25.10">
    <property type="entry name" value="Laminin"/>
    <property type="match status" value="3"/>
</dbReference>
<dbReference type="OrthoDB" id="410592at2759"/>
<dbReference type="PRINTS" id="PR01186">
    <property type="entry name" value="INTEGRINB"/>
</dbReference>
<accession>A0A6J2YDD4</accession>
<feature type="compositionally biased region" description="Basic and acidic residues" evidence="19">
    <location>
        <begin position="788"/>
        <end position="813"/>
    </location>
</feature>
<evidence type="ECO:0000313" key="26">
    <source>
        <dbReference type="RefSeq" id="XP_030761402.1"/>
    </source>
</evidence>
<feature type="domain" description="Integrin beta subunit VWA" evidence="22">
    <location>
        <begin position="33"/>
        <end position="448"/>
    </location>
</feature>
<feature type="disulfide bond" evidence="17">
    <location>
        <begin position="652"/>
        <end position="682"/>
    </location>
</feature>
<evidence type="ECO:0000256" key="21">
    <source>
        <dbReference type="SAM" id="SignalP"/>
    </source>
</evidence>
<feature type="disulfide bond" evidence="17">
    <location>
        <begin position="183"/>
        <end position="189"/>
    </location>
</feature>
<dbReference type="FunFam" id="3.40.50.410:FF:000002">
    <property type="entry name" value="Integrin beta"/>
    <property type="match status" value="1"/>
</dbReference>
<feature type="disulfide bond" evidence="17">
    <location>
        <begin position="560"/>
        <end position="569"/>
    </location>
</feature>
<feature type="domain" description="Integrin beta subunit cytoplasmic" evidence="23">
    <location>
        <begin position="734"/>
        <end position="780"/>
    </location>
</feature>
<dbReference type="InterPro" id="IPR012896">
    <property type="entry name" value="Integrin_bsu_tail"/>
</dbReference>
<feature type="disulfide bond" evidence="17">
    <location>
        <begin position="555"/>
        <end position="587"/>
    </location>
</feature>
<evidence type="ECO:0000256" key="14">
    <source>
        <dbReference type="ARBA" id="ARBA00023136"/>
    </source>
</evidence>
<dbReference type="SUPFAM" id="SSF69687">
    <property type="entry name" value="Integrin beta tail domain"/>
    <property type="match status" value="1"/>
</dbReference>
<dbReference type="Pfam" id="PF23105">
    <property type="entry name" value="EGF_integrin"/>
    <property type="match status" value="2"/>
</dbReference>
<feature type="disulfide bond" evidence="17">
    <location>
        <begin position="629"/>
        <end position="705"/>
    </location>
</feature>
<feature type="region of interest" description="Disordered" evidence="19">
    <location>
        <begin position="759"/>
        <end position="813"/>
    </location>
</feature>
<feature type="disulfide bond" evidence="17">
    <location>
        <begin position="538"/>
        <end position="543"/>
    </location>
</feature>
<keyword evidence="15 17" id="KW-1015">Disulfide bond</keyword>
<feature type="disulfide bond" evidence="17">
    <location>
        <begin position="386"/>
        <end position="398"/>
    </location>
</feature>
<feature type="chain" id="PRO_5027066608" description="Integrin beta" evidence="21">
    <location>
        <begin position="26"/>
        <end position="813"/>
    </location>
</feature>
<feature type="disulfide bond" evidence="17">
    <location>
        <begin position="469"/>
        <end position="508"/>
    </location>
</feature>
<dbReference type="FunFam" id="2.10.25.10:FF:000036">
    <property type="entry name" value="Integrin beta"/>
    <property type="match status" value="1"/>
</dbReference>
<keyword evidence="9" id="KW-0106">Calcium</keyword>
<keyword evidence="10" id="KW-0460">Magnesium</keyword>
<dbReference type="Gene3D" id="2.60.40.1510">
    <property type="entry name" value="ntegrin, alpha v. Chain A, domain 3"/>
    <property type="match status" value="1"/>
</dbReference>
<keyword evidence="6" id="KW-0479">Metal-binding</keyword>
<dbReference type="PANTHER" id="PTHR10082">
    <property type="entry name" value="INTEGRIN BETA SUBUNIT"/>
    <property type="match status" value="1"/>
</dbReference>
<evidence type="ECO:0000259" key="24">
    <source>
        <dbReference type="SMART" id="SM01242"/>
    </source>
</evidence>
<dbReference type="GO" id="GO:0009986">
    <property type="term" value="C:cell surface"/>
    <property type="evidence" value="ECO:0007669"/>
    <property type="project" value="TreeGrafter"/>
</dbReference>
<evidence type="ECO:0000256" key="20">
    <source>
        <dbReference type="SAM" id="Phobius"/>
    </source>
</evidence>
<feature type="disulfide bond" evidence="17">
    <location>
        <begin position="600"/>
        <end position="612"/>
    </location>
</feature>
<keyword evidence="3" id="KW-1003">Cell membrane</keyword>
<evidence type="ECO:0000256" key="17">
    <source>
        <dbReference type="PIRSR" id="PIRSR002512-1"/>
    </source>
</evidence>
<evidence type="ECO:0000256" key="11">
    <source>
        <dbReference type="ARBA" id="ARBA00022889"/>
    </source>
</evidence>
<dbReference type="GO" id="GO:0005925">
    <property type="term" value="C:focal adhesion"/>
    <property type="evidence" value="ECO:0007669"/>
    <property type="project" value="TreeGrafter"/>
</dbReference>
<dbReference type="GO" id="GO:0005178">
    <property type="term" value="F:integrin binding"/>
    <property type="evidence" value="ECO:0007669"/>
    <property type="project" value="TreeGrafter"/>
</dbReference>
<feature type="domain" description="Integrin beta subunit tail" evidence="24">
    <location>
        <begin position="623"/>
        <end position="710"/>
    </location>
</feature>
<dbReference type="SMART" id="SM00187">
    <property type="entry name" value="INB"/>
    <property type="match status" value="1"/>
</dbReference>
<feature type="disulfide bond" evidence="17">
    <location>
        <begin position="417"/>
        <end position="674"/>
    </location>
</feature>
<feature type="disulfide bond" evidence="17">
    <location>
        <begin position="521"/>
        <end position="536"/>
    </location>
</feature>
<evidence type="ECO:0000256" key="9">
    <source>
        <dbReference type="ARBA" id="ARBA00022837"/>
    </source>
</evidence>
<dbReference type="SMART" id="SM01241">
    <property type="entry name" value="Integrin_b_cyt"/>
    <property type="match status" value="1"/>
</dbReference>
<dbReference type="InParanoid" id="A0A6J2YDD4"/>
<dbReference type="GO" id="GO:0007160">
    <property type="term" value="P:cell-matrix adhesion"/>
    <property type="evidence" value="ECO:0007669"/>
    <property type="project" value="TreeGrafter"/>
</dbReference>
<feature type="disulfide bond" evidence="17">
    <location>
        <begin position="46"/>
        <end position="55"/>
    </location>
</feature>
<dbReference type="Pfam" id="PF00362">
    <property type="entry name" value="Integrin_beta"/>
    <property type="match status" value="1"/>
</dbReference>
<keyword evidence="13 18" id="KW-0401">Integrin</keyword>
<dbReference type="Gene3D" id="3.40.50.410">
    <property type="entry name" value="von Willebrand factor, type A domain"/>
    <property type="match status" value="1"/>
</dbReference>
<feature type="disulfide bond" evidence="17">
    <location>
        <begin position="37"/>
        <end position="64"/>
    </location>
</feature>
<dbReference type="PROSITE" id="PS00243">
    <property type="entry name" value="I_EGF_1"/>
    <property type="match status" value="2"/>
</dbReference>
<evidence type="ECO:0000256" key="18">
    <source>
        <dbReference type="RuleBase" id="RU000633"/>
    </source>
</evidence>
<dbReference type="AlphaFoldDB" id="A0A6J2YDD4"/>
<dbReference type="Gene3D" id="1.20.5.100">
    <property type="entry name" value="Cytochrome c1, transmembrane anchor, C-terminal"/>
    <property type="match status" value="1"/>
</dbReference>
<comment type="similarity">
    <text evidence="2 18">Belongs to the integrin beta chain family.</text>
</comment>
<dbReference type="Proteomes" id="UP000504635">
    <property type="component" value="Unplaced"/>
</dbReference>
<evidence type="ECO:0000256" key="3">
    <source>
        <dbReference type="ARBA" id="ARBA00022475"/>
    </source>
</evidence>
<feature type="disulfide bond" evidence="17">
    <location>
        <begin position="571"/>
        <end position="578"/>
    </location>
</feature>
<dbReference type="InterPro" id="IPR032695">
    <property type="entry name" value="Integrin_dom_sf"/>
</dbReference>
<gene>
    <name evidence="26" type="primary">LOC115886412</name>
</gene>
<keyword evidence="8" id="KW-0677">Repeat</keyword>
<dbReference type="KEGG" id="soy:115886412"/>
<name>A0A6J2YDD4_SITOR</name>
<keyword evidence="25" id="KW-1185">Reference proteome</keyword>
<feature type="compositionally biased region" description="Polar residues" evidence="19">
    <location>
        <begin position="768"/>
        <end position="787"/>
    </location>
</feature>
<keyword evidence="5 18" id="KW-0812">Transmembrane</keyword>
<dbReference type="GO" id="GO:0007229">
    <property type="term" value="P:integrin-mediated signaling pathway"/>
    <property type="evidence" value="ECO:0007669"/>
    <property type="project" value="UniProtKB-KW"/>
</dbReference>
<feature type="disulfide bond" evidence="17">
    <location>
        <begin position="446"/>
        <end position="450"/>
    </location>
</feature>
<evidence type="ECO:0000256" key="5">
    <source>
        <dbReference type="ARBA" id="ARBA00022692"/>
    </source>
</evidence>
<evidence type="ECO:0000256" key="8">
    <source>
        <dbReference type="ARBA" id="ARBA00022737"/>
    </source>
</evidence>
<dbReference type="InterPro" id="IPR040622">
    <property type="entry name" value="EGF_integrin_1"/>
</dbReference>
<feature type="disulfide bond" evidence="17">
    <location>
        <begin position="34"/>
        <end position="43"/>
    </location>
</feature>
<dbReference type="PANTHER" id="PTHR10082:SF60">
    <property type="entry name" value="INTEGRIN BETA-PS"/>
    <property type="match status" value="1"/>
</dbReference>
<dbReference type="SUPFAM" id="SSF69179">
    <property type="entry name" value="Integrin domains"/>
    <property type="match status" value="1"/>
</dbReference>
<evidence type="ECO:0000256" key="2">
    <source>
        <dbReference type="ARBA" id="ARBA00007449"/>
    </source>
</evidence>
<dbReference type="SMART" id="SM01242">
    <property type="entry name" value="Integrin_B_tail"/>
    <property type="match status" value="1"/>
</dbReference>
<evidence type="ECO:0000256" key="19">
    <source>
        <dbReference type="SAM" id="MobiDB-lite"/>
    </source>
</evidence>
<comment type="subcellular location">
    <subcellularLocation>
        <location evidence="1 18">Cell membrane</location>
        <topology evidence="1 18">Single-pass type I membrane protein</topology>
    </subcellularLocation>
</comment>
<feature type="disulfide bond" evidence="17">
    <location>
        <begin position="514"/>
        <end position="519"/>
    </location>
</feature>
<feature type="disulfide bond" evidence="17">
    <location>
        <begin position="516"/>
        <end position="547"/>
    </location>
</feature>
<dbReference type="InterPro" id="IPR015812">
    <property type="entry name" value="Integrin_bsu"/>
</dbReference>
<dbReference type="GeneID" id="115886412"/>
<evidence type="ECO:0000256" key="10">
    <source>
        <dbReference type="ARBA" id="ARBA00022842"/>
    </source>
</evidence>
<feature type="disulfide bond" evidence="17">
    <location>
        <begin position="237"/>
        <end position="277"/>
    </location>
</feature>
<dbReference type="InterPro" id="IPR002369">
    <property type="entry name" value="Integrin_bsu_VWA"/>
</dbReference>
<dbReference type="GO" id="GO:0016477">
    <property type="term" value="P:cell migration"/>
    <property type="evidence" value="ECO:0007669"/>
    <property type="project" value="TreeGrafter"/>
</dbReference>
<keyword evidence="7 21" id="KW-0732">Signal</keyword>